<dbReference type="AlphaFoldDB" id="A0A9D4IG11"/>
<reference evidence="2" key="1">
    <citation type="journal article" date="2019" name="bioRxiv">
        <title>The Genome of the Zebra Mussel, Dreissena polymorpha: A Resource for Invasive Species Research.</title>
        <authorList>
            <person name="McCartney M.A."/>
            <person name="Auch B."/>
            <person name="Kono T."/>
            <person name="Mallez S."/>
            <person name="Zhang Y."/>
            <person name="Obille A."/>
            <person name="Becker A."/>
            <person name="Abrahante J.E."/>
            <person name="Garbe J."/>
            <person name="Badalamenti J.P."/>
            <person name="Herman A."/>
            <person name="Mangelson H."/>
            <person name="Liachko I."/>
            <person name="Sullivan S."/>
            <person name="Sone E.D."/>
            <person name="Koren S."/>
            <person name="Silverstein K.A.T."/>
            <person name="Beckman K.B."/>
            <person name="Gohl D.M."/>
        </authorList>
    </citation>
    <scope>NUCLEOTIDE SEQUENCE</scope>
    <source>
        <strain evidence="2">Duluth1</strain>
        <tissue evidence="2">Whole animal</tissue>
    </source>
</reference>
<dbReference type="Pfam" id="PF13385">
    <property type="entry name" value="Laminin_G_3"/>
    <property type="match status" value="1"/>
</dbReference>
<comment type="caution">
    <text evidence="2">The sequence shown here is derived from an EMBL/GenBank/DDBJ whole genome shotgun (WGS) entry which is preliminary data.</text>
</comment>
<evidence type="ECO:0000313" key="3">
    <source>
        <dbReference type="Proteomes" id="UP000828390"/>
    </source>
</evidence>
<keyword evidence="3" id="KW-1185">Reference proteome</keyword>
<dbReference type="SUPFAM" id="SSF49899">
    <property type="entry name" value="Concanavalin A-like lectins/glucanases"/>
    <property type="match status" value="1"/>
</dbReference>
<accession>A0A9D4IG11</accession>
<proteinExistence type="predicted"/>
<feature type="signal peptide" evidence="1">
    <location>
        <begin position="1"/>
        <end position="21"/>
    </location>
</feature>
<protein>
    <submittedName>
        <fullName evidence="2">Uncharacterized protein</fullName>
    </submittedName>
</protein>
<dbReference type="OrthoDB" id="6133027at2759"/>
<keyword evidence="1" id="KW-0732">Signal</keyword>
<organism evidence="2 3">
    <name type="scientific">Dreissena polymorpha</name>
    <name type="common">Zebra mussel</name>
    <name type="synonym">Mytilus polymorpha</name>
    <dbReference type="NCBI Taxonomy" id="45954"/>
    <lineage>
        <taxon>Eukaryota</taxon>
        <taxon>Metazoa</taxon>
        <taxon>Spiralia</taxon>
        <taxon>Lophotrochozoa</taxon>
        <taxon>Mollusca</taxon>
        <taxon>Bivalvia</taxon>
        <taxon>Autobranchia</taxon>
        <taxon>Heteroconchia</taxon>
        <taxon>Euheterodonta</taxon>
        <taxon>Imparidentia</taxon>
        <taxon>Neoheterodontei</taxon>
        <taxon>Myida</taxon>
        <taxon>Dreissenoidea</taxon>
        <taxon>Dreissenidae</taxon>
        <taxon>Dreissena</taxon>
    </lineage>
</organism>
<reference evidence="2" key="2">
    <citation type="submission" date="2020-11" db="EMBL/GenBank/DDBJ databases">
        <authorList>
            <person name="McCartney M.A."/>
            <person name="Auch B."/>
            <person name="Kono T."/>
            <person name="Mallez S."/>
            <person name="Becker A."/>
            <person name="Gohl D.M."/>
            <person name="Silverstein K.A.T."/>
            <person name="Koren S."/>
            <person name="Bechman K.B."/>
            <person name="Herman A."/>
            <person name="Abrahante J.E."/>
            <person name="Garbe J."/>
        </authorList>
    </citation>
    <scope>NUCLEOTIDE SEQUENCE</scope>
    <source>
        <strain evidence="2">Duluth1</strain>
        <tissue evidence="2">Whole animal</tissue>
    </source>
</reference>
<evidence type="ECO:0000313" key="2">
    <source>
        <dbReference type="EMBL" id="KAH3772039.1"/>
    </source>
</evidence>
<dbReference type="Proteomes" id="UP000828390">
    <property type="component" value="Unassembled WGS sequence"/>
</dbReference>
<feature type="chain" id="PRO_5039183534" evidence="1">
    <location>
        <begin position="22"/>
        <end position="379"/>
    </location>
</feature>
<name>A0A9D4IG11_DREPO</name>
<evidence type="ECO:0000256" key="1">
    <source>
        <dbReference type="SAM" id="SignalP"/>
    </source>
</evidence>
<dbReference type="InterPro" id="IPR013320">
    <property type="entry name" value="ConA-like_dom_sf"/>
</dbReference>
<gene>
    <name evidence="2" type="ORF">DPMN_173371</name>
</gene>
<dbReference type="EMBL" id="JAIWYP010000009">
    <property type="protein sequence ID" value="KAH3772039.1"/>
    <property type="molecule type" value="Genomic_DNA"/>
</dbReference>
<sequence>MGTSRQLVLFVCLLLAARVSCNLKSTAPIHVWPISNISMFNDVMGHVTITHDKASVCFNFKEGPLDLPYSVLDLQHQSDHCYDVYFKNAEPFRDLTFSLFVYADNDVEDIKGTMIHYQAQDREILRIRMLANTLLVSFRDEYGMSAGMMYLVNFLNPRVWNHVIITRDYVTGRIVVNKDGVEMYNDDDEFSDVISFPSAGKLRMGKSQDPDDEDVFNGEIACVQVYDYVVPADGSDMVKDFCQPNNWKNTFKYFYQSRAGQMCVTDPPSNSTSSFVVTMTTLTSGASWGKFLEMSHLNESDNEAGYLRLKSRDMKPSTDRALIGRFNATNQQVCARLCMRVDGCSAILTDKSGVQCDLYHDNSDLFVDSLGAKFYILMD</sequence>
<dbReference type="Gene3D" id="2.60.120.200">
    <property type="match status" value="1"/>
</dbReference>